<gene>
    <name evidence="2" type="ordered locus">PCC7424_4685</name>
</gene>
<feature type="transmembrane region" description="Helical" evidence="1">
    <location>
        <begin position="39"/>
        <end position="58"/>
    </location>
</feature>
<keyword evidence="3" id="KW-1185">Reference proteome</keyword>
<keyword evidence="1" id="KW-1133">Transmembrane helix</keyword>
<keyword evidence="1" id="KW-0472">Membrane</keyword>
<feature type="transmembrane region" description="Helical" evidence="1">
    <location>
        <begin position="64"/>
        <end position="85"/>
    </location>
</feature>
<dbReference type="KEGG" id="cyc:PCC7424_4685"/>
<dbReference type="RefSeq" id="WP_015956628.1">
    <property type="nucleotide sequence ID" value="NC_011729.1"/>
</dbReference>
<accession>B7KBR7</accession>
<sequence length="260" mass="30310">MSEKIASTLYLLSKLPALKSKRTKLSNWSDFYFKYQSKLYLLILSFMIMITIICFANNNNIYFMIFWLISYLLYNLFFLVCSVILGKEKTLRDIPINILTNTANHLKVDIDLKLIEENINSLNFYHKDQLSEYLANNKNITIDILEVFINYFNNKLNSLNSIQRKINLFGNPVITLIITILLGLLGSNLILDFQVLSTSIKNIIIILFPCIIFAYYSFIPSQTEKVYQEILSVLKKAREQKKNKGIVGKFFDFWSKKLSS</sequence>
<protein>
    <submittedName>
        <fullName evidence="2">Uncharacterized protein</fullName>
    </submittedName>
</protein>
<dbReference type="HOGENOM" id="CLU_1068405_0_0_3"/>
<reference evidence="3" key="1">
    <citation type="journal article" date="2011" name="MBio">
        <title>Novel metabolic attributes of the genus Cyanothece, comprising a group of unicellular nitrogen-fixing Cyanobacteria.</title>
        <authorList>
            <person name="Bandyopadhyay A."/>
            <person name="Elvitigala T."/>
            <person name="Welsh E."/>
            <person name="Stockel J."/>
            <person name="Liberton M."/>
            <person name="Min H."/>
            <person name="Sherman L.A."/>
            <person name="Pakrasi H.B."/>
        </authorList>
    </citation>
    <scope>NUCLEOTIDE SEQUENCE [LARGE SCALE GENOMIC DNA]</scope>
    <source>
        <strain evidence="3">PCC 7424</strain>
    </source>
</reference>
<proteinExistence type="predicted"/>
<name>B7KBR7_GLOC7</name>
<dbReference type="AlphaFoldDB" id="B7KBR7"/>
<evidence type="ECO:0000313" key="2">
    <source>
        <dbReference type="EMBL" id="ACK73045.1"/>
    </source>
</evidence>
<keyword evidence="1" id="KW-0812">Transmembrane</keyword>
<dbReference type="STRING" id="65393.PCC7424_4685"/>
<feature type="transmembrane region" description="Helical" evidence="1">
    <location>
        <begin position="203"/>
        <end position="219"/>
    </location>
</feature>
<evidence type="ECO:0000256" key="1">
    <source>
        <dbReference type="SAM" id="Phobius"/>
    </source>
</evidence>
<dbReference type="Proteomes" id="UP000002384">
    <property type="component" value="Chromosome"/>
</dbReference>
<feature type="transmembrane region" description="Helical" evidence="1">
    <location>
        <begin position="168"/>
        <end position="191"/>
    </location>
</feature>
<evidence type="ECO:0000313" key="3">
    <source>
        <dbReference type="Proteomes" id="UP000002384"/>
    </source>
</evidence>
<dbReference type="EMBL" id="CP001291">
    <property type="protein sequence ID" value="ACK73045.1"/>
    <property type="molecule type" value="Genomic_DNA"/>
</dbReference>
<organism evidence="2 3">
    <name type="scientific">Gloeothece citriformis (strain PCC 7424)</name>
    <name type="common">Cyanothece sp. (strain PCC 7424)</name>
    <dbReference type="NCBI Taxonomy" id="65393"/>
    <lineage>
        <taxon>Bacteria</taxon>
        <taxon>Bacillati</taxon>
        <taxon>Cyanobacteriota</taxon>
        <taxon>Cyanophyceae</taxon>
        <taxon>Oscillatoriophycideae</taxon>
        <taxon>Chroococcales</taxon>
        <taxon>Aphanothecaceae</taxon>
        <taxon>Gloeothece</taxon>
        <taxon>Gloeothece citriformis</taxon>
    </lineage>
</organism>